<keyword evidence="1" id="KW-0472">Membrane</keyword>
<dbReference type="Proteomes" id="UP000235826">
    <property type="component" value="Chromosome"/>
</dbReference>
<organism evidence="2 3">
    <name type="scientific">Flavivirga eckloniae</name>
    <dbReference type="NCBI Taxonomy" id="1803846"/>
    <lineage>
        <taxon>Bacteria</taxon>
        <taxon>Pseudomonadati</taxon>
        <taxon>Bacteroidota</taxon>
        <taxon>Flavobacteriia</taxon>
        <taxon>Flavobacteriales</taxon>
        <taxon>Flavobacteriaceae</taxon>
        <taxon>Flavivirga</taxon>
    </lineage>
</organism>
<dbReference type="AlphaFoldDB" id="A0A2K9PKS4"/>
<keyword evidence="1" id="KW-0812">Transmembrane</keyword>
<sequence>MRGLALNFASTHQVGNTIGISKVGESKQLLITIVELSFFIIYYIILSFLVSTLLLKATA</sequence>
<protein>
    <submittedName>
        <fullName evidence="2">Uncharacterized protein</fullName>
    </submittedName>
</protein>
<dbReference type="KEGG" id="fek:C1H87_02605"/>
<keyword evidence="3" id="KW-1185">Reference proteome</keyword>
<evidence type="ECO:0000313" key="2">
    <source>
        <dbReference type="EMBL" id="AUP77663.1"/>
    </source>
</evidence>
<evidence type="ECO:0000313" key="3">
    <source>
        <dbReference type="Proteomes" id="UP000235826"/>
    </source>
</evidence>
<reference evidence="2 3" key="1">
    <citation type="submission" date="2018-01" db="EMBL/GenBank/DDBJ databases">
        <title>Complete genome sequence of Flavivirga eckloniae ECD14 isolated from seaweed Ecklonia cava.</title>
        <authorList>
            <person name="Lee J.H."/>
            <person name="Baik K.S."/>
            <person name="Seong C.N."/>
        </authorList>
    </citation>
    <scope>NUCLEOTIDE SEQUENCE [LARGE SCALE GENOMIC DNA]</scope>
    <source>
        <strain evidence="2 3">ECD14</strain>
    </source>
</reference>
<proteinExistence type="predicted"/>
<gene>
    <name evidence="2" type="ORF">C1H87_02605</name>
</gene>
<evidence type="ECO:0000256" key="1">
    <source>
        <dbReference type="SAM" id="Phobius"/>
    </source>
</evidence>
<keyword evidence="1" id="KW-1133">Transmembrane helix</keyword>
<name>A0A2K9PKS4_9FLAO</name>
<dbReference type="EMBL" id="CP025791">
    <property type="protein sequence ID" value="AUP77663.1"/>
    <property type="molecule type" value="Genomic_DNA"/>
</dbReference>
<accession>A0A2K9PKS4</accession>
<feature type="transmembrane region" description="Helical" evidence="1">
    <location>
        <begin position="29"/>
        <end position="55"/>
    </location>
</feature>